<sequence>MKIDPKTRHQNLAQHVNEHLESPPVGDVRLSIIAMVLVGFDLPLLLGLLSILRLEFLWMVLPFMLIIHVWAIRLIIKNPYSTQIEMVLFMGIWGLLGAISLFVVVQGMSYYTLHITSVFYYIMINVATILFMYILVKYQIDRYTGDPTKEKKIRSESKYMGLLSASPGIGYILAQSVQETVVLKHVFSLIVVYFFAIFLAYAAAKFLHRYFYMRANRDYVSYQPKSNKEKKKLMKQGVEIK</sequence>
<evidence type="ECO:0000313" key="2">
    <source>
        <dbReference type="EMBL" id="RBO97187.1"/>
    </source>
</evidence>
<keyword evidence="1" id="KW-1133">Transmembrane helix</keyword>
<evidence type="ECO:0000256" key="1">
    <source>
        <dbReference type="SAM" id="Phobius"/>
    </source>
</evidence>
<feature type="transmembrane region" description="Helical" evidence="1">
    <location>
        <begin position="186"/>
        <end position="207"/>
    </location>
</feature>
<accession>A0A366E4E3</accession>
<organism evidence="2 3">
    <name type="scientific">Paraliobacillus ryukyuensis</name>
    <dbReference type="NCBI Taxonomy" id="200904"/>
    <lineage>
        <taxon>Bacteria</taxon>
        <taxon>Bacillati</taxon>
        <taxon>Bacillota</taxon>
        <taxon>Bacilli</taxon>
        <taxon>Bacillales</taxon>
        <taxon>Bacillaceae</taxon>
        <taxon>Paraliobacillus</taxon>
    </lineage>
</organism>
<dbReference type="OrthoDB" id="2847560at2"/>
<feature type="transmembrane region" description="Helical" evidence="1">
    <location>
        <begin position="118"/>
        <end position="136"/>
    </location>
</feature>
<protein>
    <submittedName>
        <fullName evidence="2">Uncharacterized protein</fullName>
    </submittedName>
</protein>
<name>A0A366E4E3_9BACI</name>
<evidence type="ECO:0000313" key="3">
    <source>
        <dbReference type="Proteomes" id="UP000252254"/>
    </source>
</evidence>
<feature type="transmembrane region" description="Helical" evidence="1">
    <location>
        <begin position="30"/>
        <end position="50"/>
    </location>
</feature>
<comment type="caution">
    <text evidence="2">The sequence shown here is derived from an EMBL/GenBank/DDBJ whole genome shotgun (WGS) entry which is preliminary data.</text>
</comment>
<feature type="transmembrane region" description="Helical" evidence="1">
    <location>
        <begin position="56"/>
        <end position="76"/>
    </location>
</feature>
<gene>
    <name evidence="2" type="ORF">DES48_107106</name>
</gene>
<dbReference type="EMBL" id="QNRI01000007">
    <property type="protein sequence ID" value="RBO97187.1"/>
    <property type="molecule type" value="Genomic_DNA"/>
</dbReference>
<reference evidence="2 3" key="1">
    <citation type="submission" date="2018-06" db="EMBL/GenBank/DDBJ databases">
        <title>Genomic Encyclopedia of Type Strains, Phase IV (KMG-IV): sequencing the most valuable type-strain genomes for metagenomic binning, comparative biology and taxonomic classification.</title>
        <authorList>
            <person name="Goeker M."/>
        </authorList>
    </citation>
    <scope>NUCLEOTIDE SEQUENCE [LARGE SCALE GENOMIC DNA]</scope>
    <source>
        <strain evidence="2 3">DSM 15140</strain>
    </source>
</reference>
<proteinExistence type="predicted"/>
<feature type="transmembrane region" description="Helical" evidence="1">
    <location>
        <begin position="88"/>
        <end position="112"/>
    </location>
</feature>
<keyword evidence="1" id="KW-0472">Membrane</keyword>
<dbReference type="Proteomes" id="UP000252254">
    <property type="component" value="Unassembled WGS sequence"/>
</dbReference>
<dbReference type="AlphaFoldDB" id="A0A366E4E3"/>
<keyword evidence="1" id="KW-0812">Transmembrane</keyword>
<dbReference type="RefSeq" id="WP_113869185.1">
    <property type="nucleotide sequence ID" value="NZ_BAABQN010000007.1"/>
</dbReference>
<keyword evidence="3" id="KW-1185">Reference proteome</keyword>